<dbReference type="InterPro" id="IPR013783">
    <property type="entry name" value="Ig-like_fold"/>
</dbReference>
<dbReference type="InterPro" id="IPR013784">
    <property type="entry name" value="Carb-bd-like_fold"/>
</dbReference>
<dbReference type="InterPro" id="IPR002044">
    <property type="entry name" value="CBM20"/>
</dbReference>
<comment type="cofactor">
    <cofactor evidence="2">
        <name>Ca(2+)</name>
        <dbReference type="ChEBI" id="CHEBI:29108"/>
    </cofactor>
</comment>
<dbReference type="InterPro" id="IPR006048">
    <property type="entry name" value="A-amylase/branching_C"/>
</dbReference>
<dbReference type="SMART" id="SM00632">
    <property type="entry name" value="Aamy_C"/>
    <property type="match status" value="1"/>
</dbReference>
<accession>A0A147KFN7</accession>
<organism evidence="16 17">
    <name type="scientific">Thermobifida cellulosilytica TB100</name>
    <dbReference type="NCBI Taxonomy" id="665004"/>
    <lineage>
        <taxon>Bacteria</taxon>
        <taxon>Bacillati</taxon>
        <taxon>Actinomycetota</taxon>
        <taxon>Actinomycetes</taxon>
        <taxon>Streptosporangiales</taxon>
        <taxon>Nocardiopsidaceae</taxon>
        <taxon>Thermobifida</taxon>
    </lineage>
</organism>
<dbReference type="SMART" id="SM00642">
    <property type="entry name" value="Aamy"/>
    <property type="match status" value="1"/>
</dbReference>
<keyword evidence="8" id="KW-0106">Calcium</keyword>
<protein>
    <recommendedName>
        <fullName evidence="5 12">Alpha-amylase</fullName>
        <ecNumber evidence="4 12">3.2.1.1</ecNumber>
    </recommendedName>
</protein>
<dbReference type="InterPro" id="IPR031319">
    <property type="entry name" value="A-amylase_C"/>
</dbReference>
<dbReference type="Gene3D" id="3.20.20.80">
    <property type="entry name" value="Glycosidases"/>
    <property type="match status" value="1"/>
</dbReference>
<dbReference type="PROSITE" id="PS51166">
    <property type="entry name" value="CBM20"/>
    <property type="match status" value="1"/>
</dbReference>
<dbReference type="EC" id="3.2.1.1" evidence="4 12"/>
<evidence type="ECO:0000256" key="11">
    <source>
        <dbReference type="RuleBase" id="RU003615"/>
    </source>
</evidence>
<dbReference type="Gene3D" id="2.60.40.1180">
    <property type="entry name" value="Golgi alpha-mannosidase II"/>
    <property type="match status" value="1"/>
</dbReference>
<dbReference type="STRING" id="665004.AC529_14300"/>
<dbReference type="SUPFAM" id="SSF51445">
    <property type="entry name" value="(Trans)glycosidases"/>
    <property type="match status" value="1"/>
</dbReference>
<evidence type="ECO:0000256" key="3">
    <source>
        <dbReference type="ARBA" id="ARBA00008061"/>
    </source>
</evidence>
<dbReference type="RefSeq" id="WP_068752886.1">
    <property type="nucleotide sequence ID" value="NZ_KQ950180.1"/>
</dbReference>
<dbReference type="GO" id="GO:2001070">
    <property type="term" value="F:starch binding"/>
    <property type="evidence" value="ECO:0007669"/>
    <property type="project" value="InterPro"/>
</dbReference>
<keyword evidence="10 12" id="KW-0326">Glycosidase</keyword>
<dbReference type="Pfam" id="PF00128">
    <property type="entry name" value="Alpha-amylase"/>
    <property type="match status" value="1"/>
</dbReference>
<keyword evidence="6" id="KW-0479">Metal-binding</keyword>
<dbReference type="Pfam" id="PF02806">
    <property type="entry name" value="Alpha-amylase_C"/>
    <property type="match status" value="1"/>
</dbReference>
<keyword evidence="17" id="KW-1185">Reference proteome</keyword>
<dbReference type="PRINTS" id="PR00110">
    <property type="entry name" value="ALPHAAMYLASE"/>
</dbReference>
<evidence type="ECO:0000256" key="7">
    <source>
        <dbReference type="ARBA" id="ARBA00022801"/>
    </source>
</evidence>
<dbReference type="Pfam" id="PF00686">
    <property type="entry name" value="CBM_20"/>
    <property type="match status" value="1"/>
</dbReference>
<dbReference type="InterPro" id="IPR006046">
    <property type="entry name" value="Alpha_amylase"/>
</dbReference>
<dbReference type="SUPFAM" id="SSF51011">
    <property type="entry name" value="Glycosyl hydrolase domain"/>
    <property type="match status" value="1"/>
</dbReference>
<evidence type="ECO:0000256" key="12">
    <source>
        <dbReference type="RuleBase" id="RU361134"/>
    </source>
</evidence>
<evidence type="ECO:0000256" key="14">
    <source>
        <dbReference type="SAM" id="SignalP"/>
    </source>
</evidence>
<name>A0A147KFN7_THECS</name>
<feature type="domain" description="CBM20" evidence="15">
    <location>
        <begin position="502"/>
        <end position="607"/>
    </location>
</feature>
<feature type="region of interest" description="Disordered" evidence="13">
    <location>
        <begin position="585"/>
        <end position="607"/>
    </location>
</feature>
<dbReference type="PANTHER" id="PTHR43447">
    <property type="entry name" value="ALPHA-AMYLASE"/>
    <property type="match status" value="1"/>
</dbReference>
<evidence type="ECO:0000256" key="4">
    <source>
        <dbReference type="ARBA" id="ARBA00012595"/>
    </source>
</evidence>
<comment type="catalytic activity">
    <reaction evidence="1 12">
        <text>Endohydrolysis of (1-&gt;4)-alpha-D-glucosidic linkages in polysaccharides containing three or more (1-&gt;4)-alpha-linked D-glucose units.</text>
        <dbReference type="EC" id="3.2.1.1"/>
    </reaction>
</comment>
<keyword evidence="9 12" id="KW-0119">Carbohydrate metabolism</keyword>
<dbReference type="CDD" id="cd11317">
    <property type="entry name" value="AmyAc_bac_euk_AmyA"/>
    <property type="match status" value="1"/>
</dbReference>
<proteinExistence type="inferred from homology"/>
<evidence type="ECO:0000256" key="10">
    <source>
        <dbReference type="ARBA" id="ARBA00023295"/>
    </source>
</evidence>
<dbReference type="InterPro" id="IPR013780">
    <property type="entry name" value="Glyco_hydro_b"/>
</dbReference>
<feature type="compositionally biased region" description="Polar residues" evidence="13">
    <location>
        <begin position="597"/>
        <end position="607"/>
    </location>
</feature>
<evidence type="ECO:0000256" key="9">
    <source>
        <dbReference type="ARBA" id="ARBA00023277"/>
    </source>
</evidence>
<reference evidence="17" key="1">
    <citation type="journal article" date="2017" name="Acta Aliment.">
        <title>Plant polysaccharide degrading enzyme system of Thermpbifida cellulosilytica TB100 revealed by de novo genome project data.</title>
        <authorList>
            <person name="Toth A."/>
            <person name="Baka E."/>
            <person name="Luzics S."/>
            <person name="Bata-Vidacs I."/>
            <person name="Nagy I."/>
            <person name="Balint B."/>
            <person name="Herceg R."/>
            <person name="Olasz F."/>
            <person name="Wilk T."/>
            <person name="Nagy T."/>
            <person name="Kriszt B."/>
            <person name="Nagy I."/>
            <person name="Kukolya J."/>
        </authorList>
    </citation>
    <scope>NUCLEOTIDE SEQUENCE [LARGE SCALE GENOMIC DNA]</scope>
    <source>
        <strain evidence="17">TB100</strain>
    </source>
</reference>
<evidence type="ECO:0000313" key="16">
    <source>
        <dbReference type="EMBL" id="KUP96078.1"/>
    </source>
</evidence>
<dbReference type="Proteomes" id="UP000074382">
    <property type="component" value="Unassembled WGS sequence"/>
</dbReference>
<dbReference type="EMBL" id="LGEM01000100">
    <property type="protein sequence ID" value="KUP96078.1"/>
    <property type="molecule type" value="Genomic_DNA"/>
</dbReference>
<dbReference type="InterPro" id="IPR017853">
    <property type="entry name" value="GH"/>
</dbReference>
<dbReference type="SUPFAM" id="SSF49452">
    <property type="entry name" value="Starch-binding domain-like"/>
    <property type="match status" value="1"/>
</dbReference>
<dbReference type="SMART" id="SM01065">
    <property type="entry name" value="CBM_2"/>
    <property type="match status" value="1"/>
</dbReference>
<keyword evidence="7 12" id="KW-0378">Hydrolase</keyword>
<dbReference type="OrthoDB" id="9805159at2"/>
<sequence length="607" mass="64772">MGVRRPLAAVLAAVAGFASPLVPLTVAASPAHAAPAGNRDVIVHLFQWRWESVAEECESTLGPNGFGAVQVSPPQEHVVLAGEGYPWWQDYQPVSYALDQTRRGTRAEFVDMVDTCREAGVKIYVDAVVNHMSGTGSVGSGPGSAGSTYSKYDYPGLYQSQDFNDCRRDIADWNDKWEVQHCELVGLSDLRTSSDHVRDRIADYLNELVGIGVAGFRIDAAKHIPEADVQAILSRLDDVHPDWGGGRPYVFQEVIADGTIGTGSYTPMGDVTEFQYHRDISHAFADGSIAHLTGLGGGLTPGDKAVVFVANHDTQRNDPILTHADGARYDLAQKFMLAHPYGTPKVMSSYTWSGDPRTGPPMDADGTTRPTDCSADRWVCEHRAVAGMVSFHNAVAGQGIGPSVTDGSGRLAFARGSAGYAAFNATSSAWTRTFTTGLPDGTYCDVANGTFVDGVCDAPTYQVSGGRFTATVPADGAVALHVEALTECTDPDGCGPGQPSAGDDCSAVAARFDATVTTWYGQEVRVVGSIPELGSWNPANGLRLSTDAAAYPVWTGQTALPEGVPFEYKYVKVNPDDTVEWEHGGNRWATADGGPDCSQTFTDSWRE</sequence>
<dbReference type="GO" id="GO:0016829">
    <property type="term" value="F:lyase activity"/>
    <property type="evidence" value="ECO:0007669"/>
    <property type="project" value="UniProtKB-KW"/>
</dbReference>
<comment type="similarity">
    <text evidence="3 11">Belongs to the glycosyl hydrolase 13 family.</text>
</comment>
<evidence type="ECO:0000259" key="15">
    <source>
        <dbReference type="PROSITE" id="PS51166"/>
    </source>
</evidence>
<gene>
    <name evidence="16" type="ORF">AC529_14300</name>
</gene>
<dbReference type="Gene3D" id="2.60.40.10">
    <property type="entry name" value="Immunoglobulins"/>
    <property type="match status" value="1"/>
</dbReference>
<evidence type="ECO:0000256" key="2">
    <source>
        <dbReference type="ARBA" id="ARBA00001913"/>
    </source>
</evidence>
<evidence type="ECO:0000256" key="1">
    <source>
        <dbReference type="ARBA" id="ARBA00000548"/>
    </source>
</evidence>
<keyword evidence="16" id="KW-0456">Lyase</keyword>
<evidence type="ECO:0000256" key="6">
    <source>
        <dbReference type="ARBA" id="ARBA00022723"/>
    </source>
</evidence>
<dbReference type="GO" id="GO:0005975">
    <property type="term" value="P:carbohydrate metabolic process"/>
    <property type="evidence" value="ECO:0007669"/>
    <property type="project" value="InterPro"/>
</dbReference>
<evidence type="ECO:0000256" key="5">
    <source>
        <dbReference type="ARBA" id="ARBA00017303"/>
    </source>
</evidence>
<evidence type="ECO:0000256" key="13">
    <source>
        <dbReference type="SAM" id="MobiDB-lite"/>
    </source>
</evidence>
<comment type="caution">
    <text evidence="16">The sequence shown here is derived from an EMBL/GenBank/DDBJ whole genome shotgun (WGS) entry which is preliminary data.</text>
</comment>
<evidence type="ECO:0000313" key="17">
    <source>
        <dbReference type="Proteomes" id="UP000074382"/>
    </source>
</evidence>
<dbReference type="GO" id="GO:0004556">
    <property type="term" value="F:alpha-amylase activity"/>
    <property type="evidence" value="ECO:0007669"/>
    <property type="project" value="UniProtKB-UniRule"/>
</dbReference>
<feature type="signal peptide" evidence="14">
    <location>
        <begin position="1"/>
        <end position="33"/>
    </location>
</feature>
<keyword evidence="14" id="KW-0732">Signal</keyword>
<dbReference type="PATRIC" id="fig|665004.4.peg.12"/>
<evidence type="ECO:0000256" key="8">
    <source>
        <dbReference type="ARBA" id="ARBA00022837"/>
    </source>
</evidence>
<dbReference type="AlphaFoldDB" id="A0A147KFN7"/>
<feature type="chain" id="PRO_5007549838" description="Alpha-amylase" evidence="14">
    <location>
        <begin position="34"/>
        <end position="607"/>
    </location>
</feature>
<dbReference type="InterPro" id="IPR006047">
    <property type="entry name" value="GH13_cat_dom"/>
</dbReference>
<dbReference type="GO" id="GO:0046872">
    <property type="term" value="F:metal ion binding"/>
    <property type="evidence" value="ECO:0007669"/>
    <property type="project" value="UniProtKB-KW"/>
</dbReference>